<protein>
    <submittedName>
        <fullName evidence="2">Glutathione S-transferase-like protein ustS</fullName>
    </submittedName>
</protein>
<dbReference type="PROSITE" id="PS50404">
    <property type="entry name" value="GST_NTER"/>
    <property type="match status" value="1"/>
</dbReference>
<evidence type="ECO:0000313" key="2">
    <source>
        <dbReference type="EMBL" id="RDB17722.1"/>
    </source>
</evidence>
<keyword evidence="3" id="KW-1185">Reference proteome</keyword>
<dbReference type="Pfam" id="PF13409">
    <property type="entry name" value="GST_N_2"/>
    <property type="match status" value="1"/>
</dbReference>
<organism evidence="2 3">
    <name type="scientific">Hypsizygus marmoreus</name>
    <name type="common">White beech mushroom</name>
    <name type="synonym">Agaricus marmoreus</name>
    <dbReference type="NCBI Taxonomy" id="39966"/>
    <lineage>
        <taxon>Eukaryota</taxon>
        <taxon>Fungi</taxon>
        <taxon>Dikarya</taxon>
        <taxon>Basidiomycota</taxon>
        <taxon>Agaricomycotina</taxon>
        <taxon>Agaricomycetes</taxon>
        <taxon>Agaricomycetidae</taxon>
        <taxon>Agaricales</taxon>
        <taxon>Tricholomatineae</taxon>
        <taxon>Lyophyllaceae</taxon>
        <taxon>Hypsizygus</taxon>
    </lineage>
</organism>
<dbReference type="InParanoid" id="A0A369J8P9"/>
<evidence type="ECO:0000259" key="1">
    <source>
        <dbReference type="PROSITE" id="PS50404"/>
    </source>
</evidence>
<dbReference type="Pfam" id="PF22041">
    <property type="entry name" value="GST_C_7"/>
    <property type="match status" value="1"/>
</dbReference>
<gene>
    <name evidence="2" type="primary">ustS_0</name>
    <name evidence="2" type="ORF">Hypma_001030</name>
</gene>
<dbReference type="GO" id="GO:0016740">
    <property type="term" value="F:transferase activity"/>
    <property type="evidence" value="ECO:0007669"/>
    <property type="project" value="UniProtKB-KW"/>
</dbReference>
<dbReference type="Gene3D" id="1.20.1050.10">
    <property type="match status" value="1"/>
</dbReference>
<accession>A0A369J8P9</accession>
<proteinExistence type="predicted"/>
<dbReference type="Gene3D" id="3.40.30.10">
    <property type="entry name" value="Glutaredoxin"/>
    <property type="match status" value="1"/>
</dbReference>
<dbReference type="InterPro" id="IPR004045">
    <property type="entry name" value="Glutathione_S-Trfase_N"/>
</dbReference>
<dbReference type="InterPro" id="IPR054416">
    <property type="entry name" value="GST_UstS-like_C"/>
</dbReference>
<feature type="domain" description="GST N-terminal" evidence="1">
    <location>
        <begin position="14"/>
        <end position="113"/>
    </location>
</feature>
<dbReference type="OrthoDB" id="4951845at2759"/>
<dbReference type="AlphaFoldDB" id="A0A369J8P9"/>
<dbReference type="EMBL" id="LUEZ02000110">
    <property type="protein sequence ID" value="RDB17722.1"/>
    <property type="molecule type" value="Genomic_DNA"/>
</dbReference>
<dbReference type="SUPFAM" id="SSF52833">
    <property type="entry name" value="Thioredoxin-like"/>
    <property type="match status" value="1"/>
</dbReference>
<dbReference type="STRING" id="39966.A0A369J8P9"/>
<evidence type="ECO:0000313" key="3">
    <source>
        <dbReference type="Proteomes" id="UP000076154"/>
    </source>
</evidence>
<name>A0A369J8P9_HYPMA</name>
<sequence>MSTESENIITLYDIPTAKGAETWSPNVWRVRMTLNYKRLPYKTQWVEYPDIGKVGQEIGAKPTTPNPDGSGTLLWTCPMLVDPTHLDASGKPTVLSDSLVIVKYLDAVYPERKVIEDGTDALHAAWAAFIWQNLTGKIVNLVVPLCPNILSERSREYFVATREKWWGPLADMCPDRVKVWAEVQNGLDKIATALNANDFTLVAPLFWVSSIVGKDELDALESWNGGRWRKIMDLHQASGVLKIQ</sequence>
<reference evidence="2" key="1">
    <citation type="submission" date="2018-04" db="EMBL/GenBank/DDBJ databases">
        <title>Whole genome sequencing of Hypsizygus marmoreus.</title>
        <authorList>
            <person name="Choi I.-G."/>
            <person name="Min B."/>
            <person name="Kim J.-G."/>
            <person name="Kim S."/>
            <person name="Oh Y.-L."/>
            <person name="Kong W.-S."/>
            <person name="Park H."/>
            <person name="Jeong J."/>
            <person name="Song E.-S."/>
        </authorList>
    </citation>
    <scope>NUCLEOTIDE SEQUENCE [LARGE SCALE GENOMIC DNA]</scope>
    <source>
        <strain evidence="2">51987-8</strain>
    </source>
</reference>
<dbReference type="Proteomes" id="UP000076154">
    <property type="component" value="Unassembled WGS sequence"/>
</dbReference>
<dbReference type="InterPro" id="IPR036249">
    <property type="entry name" value="Thioredoxin-like_sf"/>
</dbReference>
<comment type="caution">
    <text evidence="2">The sequence shown here is derived from an EMBL/GenBank/DDBJ whole genome shotgun (WGS) entry which is preliminary data.</text>
</comment>